<keyword evidence="1" id="KW-0012">Acyltransferase</keyword>
<proteinExistence type="predicted"/>
<comment type="caution">
    <text evidence="1">The sequence shown here is derived from an EMBL/GenBank/DDBJ whole genome shotgun (WGS) entry which is preliminary data.</text>
</comment>
<dbReference type="InterPro" id="IPR031248">
    <property type="entry name" value="RNF213"/>
</dbReference>
<dbReference type="GO" id="GO:0016887">
    <property type="term" value="F:ATP hydrolysis activity"/>
    <property type="evidence" value="ECO:0007669"/>
    <property type="project" value="InterPro"/>
</dbReference>
<gene>
    <name evidence="1" type="ORF">MEDL_37503</name>
</gene>
<protein>
    <submittedName>
        <fullName evidence="1">RNF213</fullName>
        <ecNumber evidence="1">2.3.2.27</ecNumber>
    </submittedName>
</protein>
<evidence type="ECO:0000313" key="1">
    <source>
        <dbReference type="EMBL" id="CAG2224299.1"/>
    </source>
</evidence>
<name>A0A8S3T5U9_MYTED</name>
<evidence type="ECO:0000313" key="2">
    <source>
        <dbReference type="Proteomes" id="UP000683360"/>
    </source>
</evidence>
<accession>A0A8S3T5U9</accession>
<keyword evidence="1" id="KW-0808">Transferase</keyword>
<dbReference type="EMBL" id="CAJPWZ010001800">
    <property type="protein sequence ID" value="CAG2224299.1"/>
    <property type="molecule type" value="Genomic_DNA"/>
</dbReference>
<dbReference type="AlphaFoldDB" id="A0A8S3T5U9"/>
<dbReference type="Proteomes" id="UP000683360">
    <property type="component" value="Unassembled WGS sequence"/>
</dbReference>
<dbReference type="PANTHER" id="PTHR22605:SF16">
    <property type="entry name" value="E3 UBIQUITIN-PROTEIN LIGASE RNF213"/>
    <property type="match status" value="1"/>
</dbReference>
<organism evidence="1 2">
    <name type="scientific">Mytilus edulis</name>
    <name type="common">Blue mussel</name>
    <dbReference type="NCBI Taxonomy" id="6550"/>
    <lineage>
        <taxon>Eukaryota</taxon>
        <taxon>Metazoa</taxon>
        <taxon>Spiralia</taxon>
        <taxon>Lophotrochozoa</taxon>
        <taxon>Mollusca</taxon>
        <taxon>Bivalvia</taxon>
        <taxon>Autobranchia</taxon>
        <taxon>Pteriomorphia</taxon>
        <taxon>Mytilida</taxon>
        <taxon>Mytiloidea</taxon>
        <taxon>Mytilidae</taxon>
        <taxon>Mytilinae</taxon>
        <taxon>Mytilus</taxon>
    </lineage>
</organism>
<keyword evidence="2" id="KW-1185">Reference proteome</keyword>
<dbReference type="EC" id="2.3.2.27" evidence="1"/>
<dbReference type="GO" id="GO:0061630">
    <property type="term" value="F:ubiquitin protein ligase activity"/>
    <property type="evidence" value="ECO:0007669"/>
    <property type="project" value="UniProtKB-EC"/>
</dbReference>
<sequence length="505" mass="57347">MAKLVQQSQGSVEMIYLAQAEAINVSGIYHIGVLPSKSEQQQLILDSVVRLCKIYIKLLSSGCVLFSKFHVMFMCDARSATCANISFGEAENKHTIRVKVDDENQDEDLVEAMIDARIELEQIGDETDEEQEDYEMEESSSVARAMFILEVVEAGYPEALAKAALNDGCNPAMVDEGIWWCLEHETDYIEEELSTNKDEEKSFLVGNLQDKCHWQIIDNSVDTLIAKLKTLWTTFNTYMSSSVSDYLSVEHLALILRKLADKDNHTIDRSFEICQCKEGVPNLIICPQSEMYNTVLSIYSKEDDSPLPLSDEVLLCTPCTTIDMLEIFWRRALFSNVNKIHCLVNVDLLDYEVSDKGEKALERHMQAAYNRDMPYRLVVICSTENEYKSRMVAALDKYRIPYSAFDGEAYVKEYVSKRFIVENKDSRVHPASSVDFNRSSVRVVKSWRAGVGKSLFKRNMVAALQKDQGIEECVVSIPLYDRNIVVDEVIDVLLAHTNPLMSKTT</sequence>
<reference evidence="1" key="1">
    <citation type="submission" date="2021-03" db="EMBL/GenBank/DDBJ databases">
        <authorList>
            <person name="Bekaert M."/>
        </authorList>
    </citation>
    <scope>NUCLEOTIDE SEQUENCE</scope>
</reference>
<dbReference type="OrthoDB" id="6153391at2759"/>
<dbReference type="PANTHER" id="PTHR22605">
    <property type="entry name" value="RZ-TYPE DOMAIN-CONTAINING PROTEIN"/>
    <property type="match status" value="1"/>
</dbReference>